<organism evidence="1 2">
    <name type="scientific">Ridgeia piscesae</name>
    <name type="common">Tubeworm</name>
    <dbReference type="NCBI Taxonomy" id="27915"/>
    <lineage>
        <taxon>Eukaryota</taxon>
        <taxon>Metazoa</taxon>
        <taxon>Spiralia</taxon>
        <taxon>Lophotrochozoa</taxon>
        <taxon>Annelida</taxon>
        <taxon>Polychaeta</taxon>
        <taxon>Sedentaria</taxon>
        <taxon>Canalipalpata</taxon>
        <taxon>Sabellida</taxon>
        <taxon>Siboglinidae</taxon>
        <taxon>Ridgeia</taxon>
    </lineage>
</organism>
<dbReference type="AlphaFoldDB" id="A0AAD9NY49"/>
<evidence type="ECO:0000313" key="2">
    <source>
        <dbReference type="Proteomes" id="UP001209878"/>
    </source>
</evidence>
<evidence type="ECO:0000313" key="1">
    <source>
        <dbReference type="EMBL" id="KAK2184673.1"/>
    </source>
</evidence>
<reference evidence="1" key="1">
    <citation type="journal article" date="2023" name="Mol. Biol. Evol.">
        <title>Third-Generation Sequencing Reveals the Adaptive Role of the Epigenome in Three Deep-Sea Polychaetes.</title>
        <authorList>
            <person name="Perez M."/>
            <person name="Aroh O."/>
            <person name="Sun Y."/>
            <person name="Lan Y."/>
            <person name="Juniper S.K."/>
            <person name="Young C.R."/>
            <person name="Angers B."/>
            <person name="Qian P.Y."/>
        </authorList>
    </citation>
    <scope>NUCLEOTIDE SEQUENCE</scope>
    <source>
        <strain evidence="1">R07B-5</strain>
    </source>
</reference>
<dbReference type="EMBL" id="JAODUO010000257">
    <property type="protein sequence ID" value="KAK2184673.1"/>
    <property type="molecule type" value="Genomic_DNA"/>
</dbReference>
<sequence length="41" mass="4726">MRLLSKMCGQVVYLYFQQKLMHKINSTCSLTCCFLHGENVG</sequence>
<protein>
    <submittedName>
        <fullName evidence="1">Uncharacterized protein</fullName>
    </submittedName>
</protein>
<name>A0AAD9NY49_RIDPI</name>
<dbReference type="Proteomes" id="UP001209878">
    <property type="component" value="Unassembled WGS sequence"/>
</dbReference>
<accession>A0AAD9NY49</accession>
<keyword evidence="2" id="KW-1185">Reference proteome</keyword>
<comment type="caution">
    <text evidence="1">The sequence shown here is derived from an EMBL/GenBank/DDBJ whole genome shotgun (WGS) entry which is preliminary data.</text>
</comment>
<gene>
    <name evidence="1" type="ORF">NP493_257g02036</name>
</gene>
<proteinExistence type="predicted"/>